<dbReference type="Pfam" id="PF01663">
    <property type="entry name" value="Phosphodiest"/>
    <property type="match status" value="1"/>
</dbReference>
<name>A0A3B0X2L4_9ZZZZ</name>
<organism evidence="1">
    <name type="scientific">hydrothermal vent metagenome</name>
    <dbReference type="NCBI Taxonomy" id="652676"/>
    <lineage>
        <taxon>unclassified sequences</taxon>
        <taxon>metagenomes</taxon>
        <taxon>ecological metagenomes</taxon>
    </lineage>
</organism>
<dbReference type="AlphaFoldDB" id="A0A3B0X2L4"/>
<dbReference type="GO" id="GO:0016787">
    <property type="term" value="F:hydrolase activity"/>
    <property type="evidence" value="ECO:0007669"/>
    <property type="project" value="UniProtKB-ARBA"/>
</dbReference>
<dbReference type="SUPFAM" id="SSF53649">
    <property type="entry name" value="Alkaline phosphatase-like"/>
    <property type="match status" value="1"/>
</dbReference>
<sequence length="501" mass="56856">MSTKDIGRVILIGFDGMDFDLTTDLIAQGHLPNLKKLADSGGFRPLLSVFPPDSIPAWITAFTGVDPSNHGILEHINYLLDDVAECAIDTSVFHEKTFWDRIGSEANKKVCVVNPFMAYPVWPVNGVMVSGPVFIEGEIECSDDNYIEGLKVPESIGGITNFPNKTNMKPYYDDMVKDTQEQVDFGIDLLKNNEIDFFFQTIVTTDRVQHHYWRYCDKNDPTYPGPSEIDTTVTDFFKLTDNIVGQFLNELNDNDVLLIMSDHGHGMRCTHCFNTNEFLRKKGYLKSASGKKKFSKKILLEMAKNKVLKFMHDNNLEDYISVVAKFVPNAKALKKGSHITNYKGSMAYGSDFAGTNPFGGICINKEHVEVYDKFRNQLMNELKEIEHDGKKIFTWIKKREELYSGELIERYPDILYEMLPQYGSGFSLHTDLVTINPTHKKISGGHKKNGIFFVNNPEQWEIDNKACKITNMFETLISLYGLSTNTESTKSFLKKAGSTHK</sequence>
<dbReference type="EMBL" id="UOFD01000002">
    <property type="protein sequence ID" value="VAW50094.1"/>
    <property type="molecule type" value="Genomic_DNA"/>
</dbReference>
<reference evidence="1" key="1">
    <citation type="submission" date="2018-06" db="EMBL/GenBank/DDBJ databases">
        <authorList>
            <person name="Zhirakovskaya E."/>
        </authorList>
    </citation>
    <scope>NUCLEOTIDE SEQUENCE</scope>
</reference>
<dbReference type="Gene3D" id="3.40.720.10">
    <property type="entry name" value="Alkaline Phosphatase, subunit A"/>
    <property type="match status" value="1"/>
</dbReference>
<dbReference type="InterPro" id="IPR002591">
    <property type="entry name" value="Phosphodiest/P_Trfase"/>
</dbReference>
<proteinExistence type="predicted"/>
<evidence type="ECO:0000313" key="1">
    <source>
        <dbReference type="EMBL" id="VAW50094.1"/>
    </source>
</evidence>
<gene>
    <name evidence="1" type="ORF">MNBD_GAMMA06-56</name>
</gene>
<dbReference type="InterPro" id="IPR017850">
    <property type="entry name" value="Alkaline_phosphatase_core_sf"/>
</dbReference>
<protein>
    <recommendedName>
        <fullName evidence="2">Type I phosphodiesterase / nucleotide pyrophosphatase</fullName>
    </recommendedName>
</protein>
<dbReference type="PANTHER" id="PTHR10151">
    <property type="entry name" value="ECTONUCLEOTIDE PYROPHOSPHATASE/PHOSPHODIESTERASE"/>
    <property type="match status" value="1"/>
</dbReference>
<accession>A0A3B0X2L4</accession>
<dbReference type="PANTHER" id="PTHR10151:SF120">
    <property type="entry name" value="BIS(5'-ADENOSYL)-TRIPHOSPHATASE"/>
    <property type="match status" value="1"/>
</dbReference>
<evidence type="ECO:0008006" key="2">
    <source>
        <dbReference type="Google" id="ProtNLM"/>
    </source>
</evidence>